<feature type="compositionally biased region" description="Pro residues" evidence="9">
    <location>
        <begin position="687"/>
        <end position="704"/>
    </location>
</feature>
<dbReference type="InterPro" id="IPR009060">
    <property type="entry name" value="UBA-like_sf"/>
</dbReference>
<dbReference type="SMART" id="SM00291">
    <property type="entry name" value="ZnF_ZZ"/>
    <property type="match status" value="1"/>
</dbReference>
<dbReference type="PANTHER" id="PTHR15090">
    <property type="entry name" value="SEQUESTOSOME 1-RELATED"/>
    <property type="match status" value="1"/>
</dbReference>
<feature type="region of interest" description="Disordered" evidence="9">
    <location>
        <begin position="666"/>
        <end position="727"/>
    </location>
</feature>
<dbReference type="Gene3D" id="3.10.20.90">
    <property type="entry name" value="Phosphatidylinositol 3-kinase Catalytic Subunit, Chain A, domain 1"/>
    <property type="match status" value="1"/>
</dbReference>
<dbReference type="PANTHER" id="PTHR15090:SF0">
    <property type="entry name" value="SEQUESTOSOME-1"/>
    <property type="match status" value="1"/>
</dbReference>
<dbReference type="SUPFAM" id="SSF54277">
    <property type="entry name" value="CAD &amp; PB1 domains"/>
    <property type="match status" value="1"/>
</dbReference>
<comment type="subcellular location">
    <subcellularLocation>
        <location evidence="2">Cytoplasm</location>
    </subcellularLocation>
    <subcellularLocation>
        <location evidence="1">Nucleus</location>
    </subcellularLocation>
</comment>
<evidence type="ECO:0000256" key="5">
    <source>
        <dbReference type="ARBA" id="ARBA00022771"/>
    </source>
</evidence>
<feature type="compositionally biased region" description="Low complexity" evidence="9">
    <location>
        <begin position="610"/>
        <end position="647"/>
    </location>
</feature>
<organism evidence="11">
    <name type="scientific">Psorophora albipes</name>
    <dbReference type="NCBI Taxonomy" id="869069"/>
    <lineage>
        <taxon>Eukaryota</taxon>
        <taxon>Metazoa</taxon>
        <taxon>Ecdysozoa</taxon>
        <taxon>Arthropoda</taxon>
        <taxon>Hexapoda</taxon>
        <taxon>Insecta</taxon>
        <taxon>Pterygota</taxon>
        <taxon>Neoptera</taxon>
        <taxon>Endopterygota</taxon>
        <taxon>Diptera</taxon>
        <taxon>Nematocera</taxon>
        <taxon>Culicoidea</taxon>
        <taxon>Culicidae</taxon>
        <taxon>Culicinae</taxon>
        <taxon>Aedini</taxon>
        <taxon>Psorophora</taxon>
    </lineage>
</organism>
<evidence type="ECO:0000256" key="1">
    <source>
        <dbReference type="ARBA" id="ARBA00004123"/>
    </source>
</evidence>
<dbReference type="GO" id="GO:0044753">
    <property type="term" value="C:amphisome"/>
    <property type="evidence" value="ECO:0007669"/>
    <property type="project" value="TreeGrafter"/>
</dbReference>
<dbReference type="FunFam" id="1.10.8.10:FF:000034">
    <property type="entry name" value="Sequestosome 1"/>
    <property type="match status" value="1"/>
</dbReference>
<feature type="compositionally biased region" description="Low complexity" evidence="9">
    <location>
        <begin position="672"/>
        <end position="686"/>
    </location>
</feature>
<feature type="compositionally biased region" description="Low complexity" evidence="9">
    <location>
        <begin position="121"/>
        <end position="144"/>
    </location>
</feature>
<dbReference type="GO" id="GO:0035973">
    <property type="term" value="P:aggrephagy"/>
    <property type="evidence" value="ECO:0007669"/>
    <property type="project" value="TreeGrafter"/>
</dbReference>
<dbReference type="GO" id="GO:0070530">
    <property type="term" value="F:K63-linked polyubiquitin modification-dependent protein binding"/>
    <property type="evidence" value="ECO:0007669"/>
    <property type="project" value="TreeGrafter"/>
</dbReference>
<keyword evidence="7" id="KW-0539">Nucleus</keyword>
<keyword evidence="5 8" id="KW-0863">Zinc-finger</keyword>
<evidence type="ECO:0000256" key="8">
    <source>
        <dbReference type="PROSITE-ProRule" id="PRU00228"/>
    </source>
</evidence>
<feature type="compositionally biased region" description="Basic and acidic residues" evidence="9">
    <location>
        <begin position="236"/>
        <end position="246"/>
    </location>
</feature>
<keyword evidence="3" id="KW-0963">Cytoplasm</keyword>
<evidence type="ECO:0000256" key="3">
    <source>
        <dbReference type="ARBA" id="ARBA00022490"/>
    </source>
</evidence>
<accession>T1DHZ7</accession>
<keyword evidence="4" id="KW-0479">Metal-binding</keyword>
<feature type="compositionally biased region" description="Basic and acidic residues" evidence="9">
    <location>
        <begin position="281"/>
        <end position="290"/>
    </location>
</feature>
<dbReference type="Gene3D" id="3.30.60.90">
    <property type="match status" value="1"/>
</dbReference>
<dbReference type="InterPro" id="IPR000433">
    <property type="entry name" value="Znf_ZZ"/>
</dbReference>
<dbReference type="PROSITE" id="PS50135">
    <property type="entry name" value="ZF_ZZ_2"/>
    <property type="match status" value="1"/>
</dbReference>
<keyword evidence="6" id="KW-0862">Zinc</keyword>
<dbReference type="Pfam" id="PF00569">
    <property type="entry name" value="ZZ"/>
    <property type="match status" value="1"/>
</dbReference>
<feature type="region of interest" description="Disordered" evidence="9">
    <location>
        <begin position="375"/>
        <end position="411"/>
    </location>
</feature>
<dbReference type="Gene3D" id="1.10.8.10">
    <property type="entry name" value="DNA helicase RuvA subunit, C-terminal domain"/>
    <property type="match status" value="1"/>
</dbReference>
<feature type="region of interest" description="Disordered" evidence="9">
    <location>
        <begin position="448"/>
        <end position="506"/>
    </location>
</feature>
<dbReference type="GO" id="GO:0007032">
    <property type="term" value="P:endosome organization"/>
    <property type="evidence" value="ECO:0007669"/>
    <property type="project" value="TreeGrafter"/>
</dbReference>
<dbReference type="AlphaFoldDB" id="T1DHZ7"/>
<protein>
    <submittedName>
        <fullName evidence="11">Putative ia-2like protein</fullName>
    </submittedName>
</protein>
<dbReference type="InterPro" id="IPR043145">
    <property type="entry name" value="Znf_ZZ_sf"/>
</dbReference>
<dbReference type="EMBL" id="GALA01001241">
    <property type="protein sequence ID" value="JAA93611.1"/>
    <property type="molecule type" value="mRNA"/>
</dbReference>
<feature type="compositionally biased region" description="Basic and acidic residues" evidence="9">
    <location>
        <begin position="258"/>
        <end position="271"/>
    </location>
</feature>
<feature type="compositionally biased region" description="Basic and acidic residues" evidence="9">
    <location>
        <begin position="596"/>
        <end position="609"/>
    </location>
</feature>
<evidence type="ECO:0000256" key="7">
    <source>
        <dbReference type="ARBA" id="ARBA00023242"/>
    </source>
</evidence>
<dbReference type="Pfam" id="PF16577">
    <property type="entry name" value="UBA_5"/>
    <property type="match status" value="1"/>
</dbReference>
<evidence type="ECO:0000256" key="4">
    <source>
        <dbReference type="ARBA" id="ARBA00022723"/>
    </source>
</evidence>
<proteinExistence type="evidence at transcript level"/>
<dbReference type="GO" id="GO:0000423">
    <property type="term" value="P:mitophagy"/>
    <property type="evidence" value="ECO:0007669"/>
    <property type="project" value="TreeGrafter"/>
</dbReference>
<feature type="region of interest" description="Disordered" evidence="9">
    <location>
        <begin position="221"/>
        <end position="295"/>
    </location>
</feature>
<feature type="compositionally biased region" description="Low complexity" evidence="9">
    <location>
        <begin position="375"/>
        <end position="400"/>
    </location>
</feature>
<dbReference type="SUPFAM" id="SSF46934">
    <property type="entry name" value="UBA-like"/>
    <property type="match status" value="1"/>
</dbReference>
<dbReference type="InterPro" id="IPR033741">
    <property type="entry name" value="SQSTM_UBA"/>
</dbReference>
<feature type="compositionally biased region" description="Acidic residues" evidence="9">
    <location>
        <begin position="581"/>
        <end position="590"/>
    </location>
</feature>
<dbReference type="GO" id="GO:0008270">
    <property type="term" value="F:zinc ion binding"/>
    <property type="evidence" value="ECO:0007669"/>
    <property type="project" value="UniProtKB-KW"/>
</dbReference>
<sequence>MVFPSKLKVTVLRQDGKEKENFLLSTDRHMQLCHRFDNLKNEIVARYPELVQYEEIKFVYIDEEGDEITILNHADYYDYMESCAIPTQRRRIYVRGVNKIQPVVATAPAPAEESPMEQDAAPRQQESAPAAAAAPAVDESPVDANQQPVHTNIICDVCDETIRGHRYKCLQCFNYDLCMRCEAKFRHKDHMMVRIPKPEMQQRGPFRLFEKLRSFAADIGAAAGQQQQQTATANDCRGEDDYEGSKRSKRHHRRHSKERSDSKERREEKERKERKHRRERSAKSAEERRSCSRRYGGAHGFNFSQLINQVIDPANIQSAFLFSDAAAAAAAAIAESAQEAAQQAAEQAVRVTMAHCPQFATSVLTNSTAASTSATATTSASAAEPTAAPAPGASAGSTSPNVDPQTAAPEEPKQVDVLDFSWLTPTPESIQKINQTFSRILDPLGMNIEIRSNGNSPKPAAQTQTPTEEKKDKTTETANTPTTSTPSQTTPTSGVPAAGTSSKATEMDPLVVELGKQLETALLTDPELERKLGQKLEAVLLGSDDEDDDSTDSSVSLLTDNDEAAETSGKPEKKWTLIDIPNDDADEDADATTGEQTKKSTETAEKVELAVEAAAAASSTSSAKTPATPAASATYPEPDSASSANSNGRNSKPIDYEQLGKALKQHLEAEKQQAASATTSSNNASAPPTPAAAPKETTPPPPPKVVASAPVAQQTPAPAASVSHSRRPHVNRAVDAMMVMGFSNEGGWLTQLLESVDGDIPRALDLLTPQRMNP</sequence>
<dbReference type="GO" id="GO:0005080">
    <property type="term" value="F:protein kinase C binding"/>
    <property type="evidence" value="ECO:0007669"/>
    <property type="project" value="TreeGrafter"/>
</dbReference>
<evidence type="ECO:0000259" key="10">
    <source>
        <dbReference type="PROSITE" id="PS50135"/>
    </source>
</evidence>
<dbReference type="InterPro" id="IPR052260">
    <property type="entry name" value="Autophagy_Rcpt_SigReg"/>
</dbReference>
<evidence type="ECO:0000256" key="9">
    <source>
        <dbReference type="SAM" id="MobiDB-lite"/>
    </source>
</evidence>
<feature type="compositionally biased region" description="Low complexity" evidence="9">
    <location>
        <begin position="221"/>
        <end position="233"/>
    </location>
</feature>
<reference evidence="11" key="1">
    <citation type="journal article" date="2013" name="BMC Genomics">
        <title>A deep insight into the sialotranscriptome of the mosquito, Psorophora albipes.</title>
        <authorList>
            <person name="Chagas A.C."/>
            <person name="Calvo E."/>
            <person name="Rios-Velasquez C.M."/>
            <person name="Pessoa F.A."/>
            <person name="Medeiros J.F."/>
            <person name="Ribeiro J.M."/>
        </authorList>
    </citation>
    <scope>NUCLEOTIDE SEQUENCE</scope>
</reference>
<feature type="compositionally biased region" description="Low complexity" evidence="9">
    <location>
        <begin position="476"/>
        <end position="493"/>
    </location>
</feature>
<feature type="region of interest" description="Disordered" evidence="9">
    <location>
        <begin position="542"/>
        <end position="654"/>
    </location>
</feature>
<feature type="region of interest" description="Disordered" evidence="9">
    <location>
        <begin position="106"/>
        <end position="145"/>
    </location>
</feature>
<dbReference type="GO" id="GO:0005634">
    <property type="term" value="C:nucleus"/>
    <property type="evidence" value="ECO:0007669"/>
    <property type="project" value="UniProtKB-SubCell"/>
</dbReference>
<feature type="compositionally biased region" description="Basic residues" evidence="9">
    <location>
        <begin position="247"/>
        <end position="257"/>
    </location>
</feature>
<feature type="compositionally biased region" description="Low complexity" evidence="9">
    <location>
        <begin position="705"/>
        <end position="723"/>
    </location>
</feature>
<dbReference type="GO" id="GO:0016235">
    <property type="term" value="C:aggresome"/>
    <property type="evidence" value="ECO:0007669"/>
    <property type="project" value="TreeGrafter"/>
</dbReference>
<evidence type="ECO:0000256" key="2">
    <source>
        <dbReference type="ARBA" id="ARBA00004496"/>
    </source>
</evidence>
<evidence type="ECO:0000313" key="11">
    <source>
        <dbReference type="EMBL" id="JAA93611.1"/>
    </source>
</evidence>
<feature type="domain" description="ZZ-type" evidence="10">
    <location>
        <begin position="150"/>
        <end position="200"/>
    </location>
</feature>
<dbReference type="PROSITE" id="PS01357">
    <property type="entry name" value="ZF_ZZ_1"/>
    <property type="match status" value="1"/>
</dbReference>
<dbReference type="SUPFAM" id="SSF57850">
    <property type="entry name" value="RING/U-box"/>
    <property type="match status" value="1"/>
</dbReference>
<dbReference type="CDD" id="cd02340">
    <property type="entry name" value="ZZ_NBR1_like"/>
    <property type="match status" value="1"/>
</dbReference>
<dbReference type="CDD" id="cd14320">
    <property type="entry name" value="UBA_SQSTM"/>
    <property type="match status" value="1"/>
</dbReference>
<evidence type="ECO:0000256" key="6">
    <source>
        <dbReference type="ARBA" id="ARBA00022833"/>
    </source>
</evidence>
<name>T1DHZ7_9DIPT</name>